<evidence type="ECO:0000313" key="3">
    <source>
        <dbReference type="Proteomes" id="UP000727993"/>
    </source>
</evidence>
<dbReference type="EMBL" id="JADJZA010000007">
    <property type="protein sequence ID" value="MBK9297955.1"/>
    <property type="molecule type" value="Genomic_DNA"/>
</dbReference>
<dbReference type="InterPro" id="IPR041698">
    <property type="entry name" value="Methyltransf_25"/>
</dbReference>
<dbReference type="PANTHER" id="PTHR43591">
    <property type="entry name" value="METHYLTRANSFERASE"/>
    <property type="match status" value="1"/>
</dbReference>
<gene>
    <name evidence="2" type="ORF">IPN02_14200</name>
</gene>
<dbReference type="Gene3D" id="3.40.50.150">
    <property type="entry name" value="Vaccinia Virus protein VP39"/>
    <property type="match status" value="1"/>
</dbReference>
<dbReference type="GO" id="GO:0008168">
    <property type="term" value="F:methyltransferase activity"/>
    <property type="evidence" value="ECO:0007669"/>
    <property type="project" value="UniProtKB-KW"/>
</dbReference>
<keyword evidence="2" id="KW-0489">Methyltransferase</keyword>
<reference evidence="2 3" key="1">
    <citation type="submission" date="2020-10" db="EMBL/GenBank/DDBJ databases">
        <title>Connecting structure to function with the recovery of over 1000 high-quality activated sludge metagenome-assembled genomes encoding full-length rRNA genes using long-read sequencing.</title>
        <authorList>
            <person name="Singleton C.M."/>
            <person name="Petriglieri F."/>
            <person name="Kristensen J.M."/>
            <person name="Kirkegaard R.H."/>
            <person name="Michaelsen T.Y."/>
            <person name="Andersen M.H."/>
            <person name="Karst S.M."/>
            <person name="Dueholm M.S."/>
            <person name="Nielsen P.H."/>
            <person name="Albertsen M."/>
        </authorList>
    </citation>
    <scope>NUCLEOTIDE SEQUENCE [LARGE SCALE GENOMIC DNA]</scope>
    <source>
        <strain evidence="2">Lyne_18-Q3-R50-59_MAXAC.006</strain>
    </source>
</reference>
<keyword evidence="2" id="KW-0808">Transferase</keyword>
<name>A0A936NDG9_9ACTN</name>
<dbReference type="AlphaFoldDB" id="A0A936NDG9"/>
<dbReference type="InterPro" id="IPR029063">
    <property type="entry name" value="SAM-dependent_MTases_sf"/>
</dbReference>
<comment type="caution">
    <text evidence="2">The sequence shown here is derived from an EMBL/GenBank/DDBJ whole genome shotgun (WGS) entry which is preliminary data.</text>
</comment>
<accession>A0A936NDG9</accession>
<sequence length="281" mass="29512">MANEVQRALWNDVVGDAWVRHVEYFDATLASFGDAVIRRLDPAPGDRVLDIGCGVGTTTFDLAALVPPGEVVGVDLSARMLGEARRRAAASELTNLRFVEADVQTADLGEDSFDLAFSRCGVMFYPDPVAAFSNIARALIPGGHLGFVCFASPMANPFIVAPVMAAAAVLELPPPPGPGEPSPFSLAEPDQTTALLESAGLTDVEIEPGPDEAVLYGATDIGPLAERVLEQNPGTAGRLAAVDPSVRAAAIRAAAEVLAEHREDDVVRMGAGTWIVTARRN</sequence>
<dbReference type="CDD" id="cd02440">
    <property type="entry name" value="AdoMet_MTases"/>
    <property type="match status" value="1"/>
</dbReference>
<proteinExistence type="predicted"/>
<organism evidence="2 3">
    <name type="scientific">Candidatus Neomicrothrix subdominans</name>
    <dbReference type="NCBI Taxonomy" id="2954438"/>
    <lineage>
        <taxon>Bacteria</taxon>
        <taxon>Bacillati</taxon>
        <taxon>Actinomycetota</taxon>
        <taxon>Acidimicrobiia</taxon>
        <taxon>Acidimicrobiales</taxon>
        <taxon>Microthrixaceae</taxon>
        <taxon>Candidatus Neomicrothrix</taxon>
    </lineage>
</organism>
<evidence type="ECO:0000259" key="1">
    <source>
        <dbReference type="Pfam" id="PF13649"/>
    </source>
</evidence>
<dbReference type="PANTHER" id="PTHR43591:SF24">
    <property type="entry name" value="2-METHOXY-6-POLYPRENYL-1,4-BENZOQUINOL METHYLASE, MITOCHONDRIAL"/>
    <property type="match status" value="1"/>
</dbReference>
<dbReference type="Proteomes" id="UP000727993">
    <property type="component" value="Unassembled WGS sequence"/>
</dbReference>
<dbReference type="GO" id="GO:0032259">
    <property type="term" value="P:methylation"/>
    <property type="evidence" value="ECO:0007669"/>
    <property type="project" value="UniProtKB-KW"/>
</dbReference>
<evidence type="ECO:0000313" key="2">
    <source>
        <dbReference type="EMBL" id="MBK9297955.1"/>
    </source>
</evidence>
<dbReference type="SUPFAM" id="SSF53335">
    <property type="entry name" value="S-adenosyl-L-methionine-dependent methyltransferases"/>
    <property type="match status" value="1"/>
</dbReference>
<protein>
    <submittedName>
        <fullName evidence="2">Class I SAM-dependent methyltransferase</fullName>
    </submittedName>
</protein>
<feature type="domain" description="Methyltransferase" evidence="1">
    <location>
        <begin position="48"/>
        <end position="143"/>
    </location>
</feature>
<dbReference type="Pfam" id="PF13649">
    <property type="entry name" value="Methyltransf_25"/>
    <property type="match status" value="1"/>
</dbReference>